<evidence type="ECO:0000256" key="10">
    <source>
        <dbReference type="ARBA" id="ARBA00030871"/>
    </source>
</evidence>
<dbReference type="Pfam" id="PF02046">
    <property type="entry name" value="COX6A"/>
    <property type="match status" value="1"/>
</dbReference>
<dbReference type="PANTHER" id="PTHR12772">
    <property type="entry name" value="DNA REPLICATION COMPLEX GINS PROTEIN PSF2"/>
    <property type="match status" value="1"/>
</dbReference>
<dbReference type="GO" id="GO:0006260">
    <property type="term" value="P:DNA replication"/>
    <property type="evidence" value="ECO:0007669"/>
    <property type="project" value="UniProtKB-KW"/>
</dbReference>
<dbReference type="InterPro" id="IPR001349">
    <property type="entry name" value="Cyt_c_oxidase_su6a"/>
</dbReference>
<dbReference type="EMBL" id="JAKKPZ010000001">
    <property type="protein sequence ID" value="KAI1728886.1"/>
    <property type="molecule type" value="Genomic_DNA"/>
</dbReference>
<evidence type="ECO:0000256" key="5">
    <source>
        <dbReference type="ARBA" id="ARBA00022792"/>
    </source>
</evidence>
<dbReference type="InterPro" id="IPR007257">
    <property type="entry name" value="GINS_Psf2"/>
</dbReference>
<evidence type="ECO:0000256" key="11">
    <source>
        <dbReference type="SAM" id="Phobius"/>
    </source>
</evidence>
<keyword evidence="11" id="KW-1133">Transmembrane helix</keyword>
<gene>
    <name evidence="14" type="ORF">DdX_01094</name>
</gene>
<evidence type="ECO:0000256" key="8">
    <source>
        <dbReference type="ARBA" id="ARBA00023136"/>
    </source>
</evidence>
<accession>A0AAD4RDN8</accession>
<dbReference type="PANTHER" id="PTHR12772:SF0">
    <property type="entry name" value="DNA REPLICATION COMPLEX GINS PROTEIN PSF2"/>
    <property type="match status" value="1"/>
</dbReference>
<feature type="domain" description="DNA replication complex GINS protein PSF2 N-terminal" evidence="13">
    <location>
        <begin position="2"/>
        <end position="61"/>
    </location>
</feature>
<dbReference type="Pfam" id="PF25005">
    <property type="entry name" value="PSF2_N"/>
    <property type="match status" value="1"/>
</dbReference>
<evidence type="ECO:0000313" key="14">
    <source>
        <dbReference type="EMBL" id="KAI1728886.1"/>
    </source>
</evidence>
<dbReference type="InterPro" id="IPR021151">
    <property type="entry name" value="GINS_A"/>
</dbReference>
<feature type="domain" description="GINS subunit" evidence="12">
    <location>
        <begin position="65"/>
        <end position="160"/>
    </location>
</feature>
<name>A0AAD4RDN8_9BILA</name>
<organism evidence="14 15">
    <name type="scientific">Ditylenchus destructor</name>
    <dbReference type="NCBI Taxonomy" id="166010"/>
    <lineage>
        <taxon>Eukaryota</taxon>
        <taxon>Metazoa</taxon>
        <taxon>Ecdysozoa</taxon>
        <taxon>Nematoda</taxon>
        <taxon>Chromadorea</taxon>
        <taxon>Rhabditida</taxon>
        <taxon>Tylenchina</taxon>
        <taxon>Tylenchomorpha</taxon>
        <taxon>Sphaerularioidea</taxon>
        <taxon>Anguinidae</taxon>
        <taxon>Anguininae</taxon>
        <taxon>Ditylenchus</taxon>
    </lineage>
</organism>
<dbReference type="Proteomes" id="UP001201812">
    <property type="component" value="Unassembled WGS sequence"/>
</dbReference>
<sequence length="327" mass="37382">MNPAQCEFLAGNEFIQIVPNFNEEPMQLICGEVGPFEAGVPVTVPVWLAVHLKKRHKCSIIAPDWLTIDELKCLIVTESERSKFAEIPKRFFEIAHIVLINGKEDVDNVEQLKTFIKDLWDKRTAKMRTSTIKFLGQHESSHANLDNLTELEIAYARQIITEATKNIDMLNDNLHSLGVKPTNSSRMSVLSRLAIKQYQVSTMVGKSFKPSSEGQQVRTMGSMFQNKNFDNFDYNFKGIRKDATKPTDKYKKIFLFLGVPAILLSGWAAYVGHQREHHKPRREYIPYAHLTIRNKPFPFGDGNHSLFHNPVTNWVPGVGYEKDPDDH</sequence>
<protein>
    <recommendedName>
        <fullName evidence="10">GINS complex subunit 2</fullName>
    </recommendedName>
</protein>
<dbReference type="Gene3D" id="1.20.58.1020">
    <property type="match status" value="1"/>
</dbReference>
<comment type="caution">
    <text evidence="14">The sequence shown here is derived from an EMBL/GenBank/DDBJ whole genome shotgun (WGS) entry which is preliminary data.</text>
</comment>
<dbReference type="GO" id="GO:0000811">
    <property type="term" value="C:GINS complex"/>
    <property type="evidence" value="ECO:0007669"/>
    <property type="project" value="TreeGrafter"/>
</dbReference>
<dbReference type="FunFam" id="3.40.5.50:FF:000001">
    <property type="entry name" value="DNA replication complex GINS protein PSF2"/>
    <property type="match status" value="1"/>
</dbReference>
<comment type="subcellular location">
    <subcellularLocation>
        <location evidence="2">Mitochondrion inner membrane</location>
    </subcellularLocation>
    <subcellularLocation>
        <location evidence="1">Nucleus</location>
    </subcellularLocation>
</comment>
<evidence type="ECO:0000256" key="7">
    <source>
        <dbReference type="ARBA" id="ARBA00023128"/>
    </source>
</evidence>
<dbReference type="GO" id="GO:0005743">
    <property type="term" value="C:mitochondrial inner membrane"/>
    <property type="evidence" value="ECO:0007669"/>
    <property type="project" value="UniProtKB-SubCell"/>
</dbReference>
<evidence type="ECO:0000313" key="15">
    <source>
        <dbReference type="Proteomes" id="UP001201812"/>
    </source>
</evidence>
<comment type="similarity">
    <text evidence="3">Belongs to the GINS2/PSF2 family.</text>
</comment>
<dbReference type="Gene3D" id="4.10.95.10">
    <property type="entry name" value="Cytochrome c oxidase, subunit VIa"/>
    <property type="match status" value="1"/>
</dbReference>
<feature type="transmembrane region" description="Helical" evidence="11">
    <location>
        <begin position="253"/>
        <end position="272"/>
    </location>
</feature>
<keyword evidence="15" id="KW-1185">Reference proteome</keyword>
<dbReference type="SUPFAM" id="SSF160059">
    <property type="entry name" value="PriA/YqbF domain"/>
    <property type="match status" value="1"/>
</dbReference>
<dbReference type="GO" id="GO:0000727">
    <property type="term" value="P:double-strand break repair via break-induced replication"/>
    <property type="evidence" value="ECO:0007669"/>
    <property type="project" value="TreeGrafter"/>
</dbReference>
<evidence type="ECO:0000256" key="4">
    <source>
        <dbReference type="ARBA" id="ARBA00022705"/>
    </source>
</evidence>
<evidence type="ECO:0000259" key="13">
    <source>
        <dbReference type="Pfam" id="PF25005"/>
    </source>
</evidence>
<keyword evidence="5" id="KW-0999">Mitochondrion inner membrane</keyword>
<evidence type="ECO:0000256" key="3">
    <source>
        <dbReference type="ARBA" id="ARBA00010565"/>
    </source>
</evidence>
<reference evidence="14" key="1">
    <citation type="submission" date="2022-01" db="EMBL/GenBank/DDBJ databases">
        <title>Genome Sequence Resource for Two Populations of Ditylenchus destructor, the Migratory Endoparasitic Phytonematode.</title>
        <authorList>
            <person name="Zhang H."/>
            <person name="Lin R."/>
            <person name="Xie B."/>
        </authorList>
    </citation>
    <scope>NUCLEOTIDE SEQUENCE</scope>
    <source>
        <strain evidence="14">BazhouSP</strain>
    </source>
</reference>
<dbReference type="SUPFAM" id="SSF81411">
    <property type="entry name" value="Mitochondrial cytochrome c oxidase subunit VIa"/>
    <property type="match status" value="1"/>
</dbReference>
<evidence type="ECO:0000256" key="1">
    <source>
        <dbReference type="ARBA" id="ARBA00004123"/>
    </source>
</evidence>
<dbReference type="InterPro" id="IPR036418">
    <property type="entry name" value="Cyt_c_oxidase_su6a_sf"/>
</dbReference>
<dbReference type="CDD" id="cd11712">
    <property type="entry name" value="GINS_A_psf2"/>
    <property type="match status" value="1"/>
</dbReference>
<dbReference type="Gene3D" id="3.40.5.50">
    <property type="match status" value="1"/>
</dbReference>
<evidence type="ECO:0000259" key="12">
    <source>
        <dbReference type="Pfam" id="PF05916"/>
    </source>
</evidence>
<keyword evidence="6" id="KW-0809">Transit peptide</keyword>
<evidence type="ECO:0000256" key="6">
    <source>
        <dbReference type="ARBA" id="ARBA00022946"/>
    </source>
</evidence>
<evidence type="ECO:0000256" key="2">
    <source>
        <dbReference type="ARBA" id="ARBA00004273"/>
    </source>
</evidence>
<dbReference type="AlphaFoldDB" id="A0AAD4RDN8"/>
<keyword evidence="7" id="KW-0496">Mitochondrion</keyword>
<proteinExistence type="inferred from homology"/>
<keyword evidence="9" id="KW-0539">Nucleus</keyword>
<dbReference type="SUPFAM" id="SSF158573">
    <property type="entry name" value="GINS helical bundle-like"/>
    <property type="match status" value="1"/>
</dbReference>
<dbReference type="Pfam" id="PF05916">
    <property type="entry name" value="Sld5"/>
    <property type="match status" value="1"/>
</dbReference>
<dbReference type="InterPro" id="IPR056784">
    <property type="entry name" value="PSF2_N"/>
</dbReference>
<dbReference type="CDD" id="cd21694">
    <property type="entry name" value="GINS_B_Psf2"/>
    <property type="match status" value="1"/>
</dbReference>
<evidence type="ECO:0000256" key="9">
    <source>
        <dbReference type="ARBA" id="ARBA00023242"/>
    </source>
</evidence>
<keyword evidence="8 11" id="KW-0472">Membrane</keyword>
<keyword evidence="4" id="KW-0235">DNA replication</keyword>
<dbReference type="InterPro" id="IPR036224">
    <property type="entry name" value="GINS_bundle-like_dom_sf"/>
</dbReference>
<keyword evidence="11" id="KW-0812">Transmembrane</keyword>